<feature type="compositionally biased region" description="Polar residues" evidence="1">
    <location>
        <begin position="106"/>
        <end position="116"/>
    </location>
</feature>
<dbReference type="OrthoDB" id="764087at2759"/>
<feature type="compositionally biased region" description="Pro residues" evidence="1">
    <location>
        <begin position="81"/>
        <end position="104"/>
    </location>
</feature>
<gene>
    <name evidence="2" type="ORF">HPP92_024404</name>
</gene>
<sequence length="391" mass="41371">MSEGVAKSFSGCNFNKSKGSELKEIPTREKYEKIEGVEKSLSGCNFNKSKAGQPKIALLYLTNPTPTQALLSIPKKCSQSPSPPSPPPPPPPPPPPLLPQPITPFTPRQSSPTTIPATREQPGASDSCPLDLPEDFFRAVSAACGPRSAGGLCCPALSAWLYAAYAGRALATRVRPSSSRSYDELPVLPGDSEPCATEAEAALRSRGVLIPGANDTCGAAACACGVRLRPMQCPGPFVVGGGGNVGGSWVPVDDVAKRLESGCGGPGLAGCVRCLQALFQLKEQDSDTTKKHAINGSYNREEQGERECQLMGLTWLLSTNRNRYLPIAVYVLRAFEAADQGGYPTQCSASDDMPLPVGFDQLLGLTSSVTDKHQSSLLLFAIELFFLLISS</sequence>
<accession>A0A835PQN6</accession>
<dbReference type="InterPro" id="IPR040376">
    <property type="entry name" value="At4g28100-like"/>
</dbReference>
<dbReference type="PANTHER" id="PTHR34056:SF1">
    <property type="entry name" value="GPI-ANCHORED PROTEIN"/>
    <property type="match status" value="1"/>
</dbReference>
<dbReference type="AlphaFoldDB" id="A0A835PQN6"/>
<evidence type="ECO:0008006" key="4">
    <source>
        <dbReference type="Google" id="ProtNLM"/>
    </source>
</evidence>
<protein>
    <recommendedName>
        <fullName evidence="4">SPARK domain-containing protein</fullName>
    </recommendedName>
</protein>
<evidence type="ECO:0000256" key="1">
    <source>
        <dbReference type="SAM" id="MobiDB-lite"/>
    </source>
</evidence>
<dbReference type="PANTHER" id="PTHR34056">
    <property type="entry name" value="GPI-ANCHORED PROTEIN"/>
    <property type="match status" value="1"/>
</dbReference>
<feature type="region of interest" description="Disordered" evidence="1">
    <location>
        <begin position="74"/>
        <end position="128"/>
    </location>
</feature>
<proteinExistence type="predicted"/>
<evidence type="ECO:0000313" key="2">
    <source>
        <dbReference type="EMBL" id="KAG0456616.1"/>
    </source>
</evidence>
<name>A0A835PQN6_VANPL</name>
<dbReference type="EMBL" id="JADCNM010000013">
    <property type="protein sequence ID" value="KAG0456616.1"/>
    <property type="molecule type" value="Genomic_DNA"/>
</dbReference>
<organism evidence="2 3">
    <name type="scientific">Vanilla planifolia</name>
    <name type="common">Vanilla</name>
    <dbReference type="NCBI Taxonomy" id="51239"/>
    <lineage>
        <taxon>Eukaryota</taxon>
        <taxon>Viridiplantae</taxon>
        <taxon>Streptophyta</taxon>
        <taxon>Embryophyta</taxon>
        <taxon>Tracheophyta</taxon>
        <taxon>Spermatophyta</taxon>
        <taxon>Magnoliopsida</taxon>
        <taxon>Liliopsida</taxon>
        <taxon>Asparagales</taxon>
        <taxon>Orchidaceae</taxon>
        <taxon>Vanilloideae</taxon>
        <taxon>Vanilleae</taxon>
        <taxon>Vanilla</taxon>
    </lineage>
</organism>
<evidence type="ECO:0000313" key="3">
    <source>
        <dbReference type="Proteomes" id="UP000639772"/>
    </source>
</evidence>
<dbReference type="SUPFAM" id="SSF101447">
    <property type="entry name" value="Formin homology 2 domain (FH2 domain)"/>
    <property type="match status" value="1"/>
</dbReference>
<feature type="region of interest" description="Disordered" evidence="1">
    <location>
        <begin position="1"/>
        <end position="26"/>
    </location>
</feature>
<comment type="caution">
    <text evidence="2">The sequence shown here is derived from an EMBL/GenBank/DDBJ whole genome shotgun (WGS) entry which is preliminary data.</text>
</comment>
<dbReference type="Proteomes" id="UP000639772">
    <property type="component" value="Chromosome 13"/>
</dbReference>
<reference evidence="2 3" key="1">
    <citation type="journal article" date="2020" name="Nat. Food">
        <title>A phased Vanilla planifolia genome enables genetic improvement of flavour and production.</title>
        <authorList>
            <person name="Hasing T."/>
            <person name="Tang H."/>
            <person name="Brym M."/>
            <person name="Khazi F."/>
            <person name="Huang T."/>
            <person name="Chambers A.H."/>
        </authorList>
    </citation>
    <scope>NUCLEOTIDE SEQUENCE [LARGE SCALE GENOMIC DNA]</scope>
    <source>
        <tissue evidence="2">Leaf</tissue>
    </source>
</reference>